<evidence type="ECO:0000313" key="7">
    <source>
        <dbReference type="Proteomes" id="UP001169242"/>
    </source>
</evidence>
<evidence type="ECO:0000256" key="3">
    <source>
        <dbReference type="ARBA" id="ARBA00022729"/>
    </source>
</evidence>
<sequence>MKKKTWLILVLVVAYIGFILYKHNERSMLMEQAEKEQLEVVTSFYPMYVHTSAIMQGTPHKVINMADQTVGCLHDYQLTVQDTKKLYEADILVINGLGSETFIEKAYKQNPNLQVIDSSRLVEEYLHEDEENIDEAENHIHEDEDHDHEDENAIHEEDVLHDEEIGHTHETGEAEDGHHHENDHIWLSLEGTIAQVQEITNRLCELDPAYNEIYRNNANNYIAEIQALSQVANHEMEMLKDKKAVTVHDAFYYLAKDLDIEVVENIPEGSYENASARQIEKLINHMKEEEVEVIFTEARNQDLAILKTIQSELSCRVYVLDALVTEPDEIVQQGTFEYVERMRRNIETIREAFKNE</sequence>
<evidence type="ECO:0000256" key="1">
    <source>
        <dbReference type="ARBA" id="ARBA00011028"/>
    </source>
</evidence>
<keyword evidence="5" id="KW-0812">Transmembrane</keyword>
<dbReference type="Gene3D" id="3.40.50.1980">
    <property type="entry name" value="Nitrogenase molybdenum iron protein domain"/>
    <property type="match status" value="2"/>
</dbReference>
<comment type="similarity">
    <text evidence="1">Belongs to the bacterial solute-binding protein 9 family.</text>
</comment>
<comment type="caution">
    <text evidence="6">The sequence shown here is derived from an EMBL/GenBank/DDBJ whole genome shotgun (WGS) entry which is preliminary data.</text>
</comment>
<evidence type="ECO:0000256" key="2">
    <source>
        <dbReference type="ARBA" id="ARBA00022448"/>
    </source>
</evidence>
<evidence type="ECO:0000256" key="5">
    <source>
        <dbReference type="SAM" id="Phobius"/>
    </source>
</evidence>
<dbReference type="AlphaFoldDB" id="A0AA42DRR6"/>
<keyword evidence="7" id="KW-1185">Reference proteome</keyword>
<evidence type="ECO:0000256" key="4">
    <source>
        <dbReference type="SAM" id="Coils"/>
    </source>
</evidence>
<reference evidence="6" key="1">
    <citation type="journal article" date="2023" name="Int. J. Syst. Evol. Microbiol.">
        <title>&lt;i&gt;Holtiella tumoricola&lt;/i&gt; gen. nov. sp. nov., isolated from a human clinical sample.</title>
        <authorList>
            <person name="Allen-Vercoe E."/>
            <person name="Daigneault M.C."/>
            <person name="Vancuren S.J."/>
            <person name="Cochrane K."/>
            <person name="O'Neal L.L."/>
            <person name="Sankaranarayanan K."/>
            <person name="Lawson P.A."/>
        </authorList>
    </citation>
    <scope>NUCLEOTIDE SEQUENCE</scope>
    <source>
        <strain evidence="6">CC70A</strain>
    </source>
</reference>
<dbReference type="GO" id="GO:0030001">
    <property type="term" value="P:metal ion transport"/>
    <property type="evidence" value="ECO:0007669"/>
    <property type="project" value="InterPro"/>
</dbReference>
<dbReference type="SUPFAM" id="SSF53807">
    <property type="entry name" value="Helical backbone' metal receptor"/>
    <property type="match status" value="1"/>
</dbReference>
<evidence type="ECO:0000313" key="6">
    <source>
        <dbReference type="EMBL" id="MDA3733807.1"/>
    </source>
</evidence>
<keyword evidence="2" id="KW-0813">Transport</keyword>
<gene>
    <name evidence="6" type="ORF">PBV87_20245</name>
</gene>
<feature type="coiled-coil region" evidence="4">
    <location>
        <begin position="211"/>
        <end position="242"/>
    </location>
</feature>
<proteinExistence type="inferred from homology"/>
<dbReference type="Proteomes" id="UP001169242">
    <property type="component" value="Unassembled WGS sequence"/>
</dbReference>
<dbReference type="GO" id="GO:0046872">
    <property type="term" value="F:metal ion binding"/>
    <property type="evidence" value="ECO:0007669"/>
    <property type="project" value="InterPro"/>
</dbReference>
<name>A0AA42DRR6_9FIRM</name>
<keyword evidence="5" id="KW-0472">Membrane</keyword>
<dbReference type="EMBL" id="JAQIFT010000068">
    <property type="protein sequence ID" value="MDA3733807.1"/>
    <property type="molecule type" value="Genomic_DNA"/>
</dbReference>
<dbReference type="RefSeq" id="WP_271013515.1">
    <property type="nucleotide sequence ID" value="NZ_JAQIFT010000068.1"/>
</dbReference>
<dbReference type="InterPro" id="IPR050492">
    <property type="entry name" value="Bact_metal-bind_prot9"/>
</dbReference>
<organism evidence="6 7">
    <name type="scientific">Holtiella tumoricola</name>
    <dbReference type="NCBI Taxonomy" id="3018743"/>
    <lineage>
        <taxon>Bacteria</taxon>
        <taxon>Bacillati</taxon>
        <taxon>Bacillota</taxon>
        <taxon>Clostridia</taxon>
        <taxon>Lachnospirales</taxon>
        <taxon>Cellulosilyticaceae</taxon>
        <taxon>Holtiella</taxon>
    </lineage>
</organism>
<protein>
    <submittedName>
        <fullName evidence="6">Metal ABC transporter substrate-binding protein</fullName>
    </submittedName>
</protein>
<dbReference type="InterPro" id="IPR006127">
    <property type="entry name" value="ZnuA-like"/>
</dbReference>
<keyword evidence="5" id="KW-1133">Transmembrane helix</keyword>
<keyword evidence="4" id="KW-0175">Coiled coil</keyword>
<keyword evidence="3" id="KW-0732">Signal</keyword>
<dbReference type="Pfam" id="PF01297">
    <property type="entry name" value="ZnuA"/>
    <property type="match status" value="1"/>
</dbReference>
<dbReference type="PANTHER" id="PTHR42953">
    <property type="entry name" value="HIGH-AFFINITY ZINC UPTAKE SYSTEM PROTEIN ZNUA-RELATED"/>
    <property type="match status" value="1"/>
</dbReference>
<feature type="transmembrane region" description="Helical" evidence="5">
    <location>
        <begin position="6"/>
        <end position="21"/>
    </location>
</feature>
<dbReference type="PANTHER" id="PTHR42953:SF3">
    <property type="entry name" value="HIGH-AFFINITY ZINC UPTAKE SYSTEM PROTEIN ZNUA"/>
    <property type="match status" value="1"/>
</dbReference>
<accession>A0AA42DRR6</accession>